<reference evidence="2" key="1">
    <citation type="journal article" date="2019" name="Emerg. Microbes Infect.">
        <title>Comprehensive subspecies identification of 175 nontuberculous mycobacteria species based on 7547 genomic profiles.</title>
        <authorList>
            <person name="Matsumoto Y."/>
            <person name="Kinjo T."/>
            <person name="Motooka D."/>
            <person name="Nabeya D."/>
            <person name="Jung N."/>
            <person name="Uechi K."/>
            <person name="Horii T."/>
            <person name="Iida T."/>
            <person name="Fujita J."/>
            <person name="Nakamura S."/>
        </authorList>
    </citation>
    <scope>NUCLEOTIDE SEQUENCE [LARGE SCALE GENOMIC DNA]</scope>
    <source>
        <strain evidence="2">JCM 13671</strain>
    </source>
</reference>
<name>A0A7I7XWN8_9MYCO</name>
<evidence type="ECO:0000259" key="1">
    <source>
        <dbReference type="Pfam" id="PF03448"/>
    </source>
</evidence>
<reference evidence="2" key="2">
    <citation type="submission" date="2020-02" db="EMBL/GenBank/DDBJ databases">
        <authorList>
            <person name="Matsumoto Y."/>
            <person name="Motooka D."/>
            <person name="Nakamura S."/>
        </authorList>
    </citation>
    <scope>NUCLEOTIDE SEQUENCE</scope>
    <source>
        <strain evidence="2">JCM 13671</strain>
    </source>
</reference>
<evidence type="ECO:0000313" key="3">
    <source>
        <dbReference type="Proteomes" id="UP000466931"/>
    </source>
</evidence>
<sequence>MGATGNTVGRVADVSARPVGSAGLPVVDHMVLSRRGEPAVRVPFEAINLVHPQHIRLEDSAGDLPFVTAGPLGDDEILLVRDVLDTQVVDVTGQRLTRVADVVLARRTDGRIEVVGVEVGFDAVLRRLGWGGLANRFSSDAIEWTDLHLTSERGHAVQLASPRSAIHRLDARALAALVARLSTGPAAEVLAAKDAAMVADVIRASHPDDAERILRALAESTAADVVAAMPAEYVGHWRERLSTARPRQRHLLRSGVWPRRRHKVSR</sequence>
<evidence type="ECO:0000313" key="2">
    <source>
        <dbReference type="EMBL" id="BBZ33647.1"/>
    </source>
</evidence>
<dbReference type="AlphaFoldDB" id="A0A7I7XWN8"/>
<feature type="domain" description="Magnesium transporter MgtE intracellular" evidence="1">
    <location>
        <begin position="165"/>
        <end position="244"/>
    </location>
</feature>
<protein>
    <recommendedName>
        <fullName evidence="1">Magnesium transporter MgtE intracellular domain-containing protein</fullName>
    </recommendedName>
</protein>
<dbReference type="SUPFAM" id="SSF158791">
    <property type="entry name" value="MgtE N-terminal domain-like"/>
    <property type="match status" value="1"/>
</dbReference>
<proteinExistence type="predicted"/>
<keyword evidence="3" id="KW-1185">Reference proteome</keyword>
<organism evidence="2 3">
    <name type="scientific">Mycolicibacterium confluentis</name>
    <dbReference type="NCBI Taxonomy" id="28047"/>
    <lineage>
        <taxon>Bacteria</taxon>
        <taxon>Bacillati</taxon>
        <taxon>Actinomycetota</taxon>
        <taxon>Actinomycetes</taxon>
        <taxon>Mycobacteriales</taxon>
        <taxon>Mycobacteriaceae</taxon>
        <taxon>Mycolicibacterium</taxon>
    </lineage>
</organism>
<dbReference type="Pfam" id="PF03448">
    <property type="entry name" value="MgtE_N"/>
    <property type="match status" value="1"/>
</dbReference>
<gene>
    <name evidence="2" type="ORF">MCNF_22520</name>
</gene>
<dbReference type="EMBL" id="AP022612">
    <property type="protein sequence ID" value="BBZ33647.1"/>
    <property type="molecule type" value="Genomic_DNA"/>
</dbReference>
<dbReference type="Proteomes" id="UP000466931">
    <property type="component" value="Chromosome"/>
</dbReference>
<accession>A0A7I7XWN8</accession>
<dbReference type="InterPro" id="IPR006668">
    <property type="entry name" value="Mg_transptr_MgtE_intracell_dom"/>
</dbReference>